<comment type="similarity">
    <text evidence="2 15">Belongs to the glycosyl hydrolase 28 family.</text>
</comment>
<keyword evidence="6" id="KW-0677">Repeat</keyword>
<keyword evidence="9" id="KW-1015">Disulfide bond</keyword>
<feature type="signal peptide" evidence="16">
    <location>
        <begin position="1"/>
        <end position="20"/>
    </location>
</feature>
<evidence type="ECO:0000256" key="8">
    <source>
        <dbReference type="ARBA" id="ARBA00023145"/>
    </source>
</evidence>
<organism evidence="17 18">
    <name type="scientific">Diplogelasinospora grovesii</name>
    <dbReference type="NCBI Taxonomy" id="303347"/>
    <lineage>
        <taxon>Eukaryota</taxon>
        <taxon>Fungi</taxon>
        <taxon>Dikarya</taxon>
        <taxon>Ascomycota</taxon>
        <taxon>Pezizomycotina</taxon>
        <taxon>Sordariomycetes</taxon>
        <taxon>Sordariomycetidae</taxon>
        <taxon>Sordariales</taxon>
        <taxon>Diplogelasinosporaceae</taxon>
        <taxon>Diplogelasinospora</taxon>
    </lineage>
</organism>
<reference evidence="18" key="1">
    <citation type="journal article" date="2023" name="Mol. Phylogenet. Evol.">
        <title>Genome-scale phylogeny and comparative genomics of the fungal order Sordariales.</title>
        <authorList>
            <person name="Hensen N."/>
            <person name="Bonometti L."/>
            <person name="Westerberg I."/>
            <person name="Brannstrom I.O."/>
            <person name="Guillou S."/>
            <person name="Cros-Aarteil S."/>
            <person name="Calhoun S."/>
            <person name="Haridas S."/>
            <person name="Kuo A."/>
            <person name="Mondo S."/>
            <person name="Pangilinan J."/>
            <person name="Riley R."/>
            <person name="LaButti K."/>
            <person name="Andreopoulos B."/>
            <person name="Lipzen A."/>
            <person name="Chen C."/>
            <person name="Yan M."/>
            <person name="Daum C."/>
            <person name="Ng V."/>
            <person name="Clum A."/>
            <person name="Steindorff A."/>
            <person name="Ohm R.A."/>
            <person name="Martin F."/>
            <person name="Silar P."/>
            <person name="Natvig D.O."/>
            <person name="Lalanne C."/>
            <person name="Gautier V."/>
            <person name="Ament-Velasquez S.L."/>
            <person name="Kruys A."/>
            <person name="Hutchinson M.I."/>
            <person name="Powell A.J."/>
            <person name="Barry K."/>
            <person name="Miller A.N."/>
            <person name="Grigoriev I.V."/>
            <person name="Debuchy R."/>
            <person name="Gladieux P."/>
            <person name="Hiltunen Thoren M."/>
            <person name="Johannesson H."/>
        </authorList>
    </citation>
    <scope>NUCLEOTIDE SEQUENCE [LARGE SCALE GENOMIC DNA]</scope>
    <source>
        <strain evidence="18">CBS 340.73</strain>
    </source>
</reference>
<accession>A0AAN6S1U0</accession>
<keyword evidence="18" id="KW-1185">Reference proteome</keyword>
<evidence type="ECO:0000256" key="10">
    <source>
        <dbReference type="ARBA" id="ARBA00023295"/>
    </source>
</evidence>
<dbReference type="Pfam" id="PF00295">
    <property type="entry name" value="Glyco_hydro_28"/>
    <property type="match status" value="1"/>
</dbReference>
<evidence type="ECO:0000256" key="1">
    <source>
        <dbReference type="ARBA" id="ARBA00004613"/>
    </source>
</evidence>
<dbReference type="InterPro" id="IPR012334">
    <property type="entry name" value="Pectin_lyas_fold"/>
</dbReference>
<dbReference type="SMART" id="SM00710">
    <property type="entry name" value="PbH1"/>
    <property type="match status" value="5"/>
</dbReference>
<dbReference type="GO" id="GO:0005576">
    <property type="term" value="C:extracellular region"/>
    <property type="evidence" value="ECO:0007669"/>
    <property type="project" value="UniProtKB-SubCell"/>
</dbReference>
<dbReference type="Gene3D" id="2.160.20.10">
    <property type="entry name" value="Single-stranded right-handed beta-helix, Pectin lyase-like"/>
    <property type="match status" value="1"/>
</dbReference>
<gene>
    <name evidence="17" type="ORF">QBC46DRAFT_345138</name>
</gene>
<feature type="chain" id="PRO_5042810107" description="endo-polygalacturonase" evidence="16">
    <location>
        <begin position="21"/>
        <end position="376"/>
    </location>
</feature>
<dbReference type="SUPFAM" id="SSF51126">
    <property type="entry name" value="Pectin lyase-like"/>
    <property type="match status" value="1"/>
</dbReference>
<dbReference type="PROSITE" id="PS00502">
    <property type="entry name" value="POLYGALACTURONASE"/>
    <property type="match status" value="1"/>
</dbReference>
<dbReference type="PANTHER" id="PTHR31884:SF1">
    <property type="entry name" value="POLYGALACTURONASE"/>
    <property type="match status" value="1"/>
</dbReference>
<comment type="subcellular location">
    <subcellularLocation>
        <location evidence="1">Secreted</location>
    </subcellularLocation>
</comment>
<evidence type="ECO:0000256" key="2">
    <source>
        <dbReference type="ARBA" id="ARBA00008834"/>
    </source>
</evidence>
<comment type="caution">
    <text evidence="17">The sequence shown here is derived from an EMBL/GenBank/DDBJ whole genome shotgun (WGS) entry which is preliminary data.</text>
</comment>
<evidence type="ECO:0000313" key="17">
    <source>
        <dbReference type="EMBL" id="KAK3936888.1"/>
    </source>
</evidence>
<evidence type="ECO:0000256" key="3">
    <source>
        <dbReference type="ARBA" id="ARBA00012736"/>
    </source>
</evidence>
<sequence length="376" mass="39546">MGHFTAFLSLLLCISFEVSASSWQPGILSPRRPTFQRSLPCTFNGTTGFSQLKYLNSSCADIILSNLTVPAGVTLDLRRLQPNTTVTFDGQTSWGFQEWAGPLLSISGINITITGAPGSVLNGSGELWWDGKGQSGKKKPKFFQAHALINSSISDIHILNSPVHVFSISDCHNLTLTNVTIDNSGGDGPGLGGNTDGFDISASTNITIIGAKVHNQDDCVAINSGANITFRDGVCIGGHGLSVGSIGGRGDNTVANVLFEDSVIADSQNGVRIKTKHGQNGTVTRITYKNIRLQNITKYGIDIDQSYGATGQPPTTGVPITDLTLVNVTGTVGGTGTKVFVNCGEGSCSAWNWTEVAVTGGKNSTKCLHLPVGVWC</sequence>
<dbReference type="InterPro" id="IPR006626">
    <property type="entry name" value="PbH1"/>
</dbReference>
<dbReference type="GO" id="GO:0004650">
    <property type="term" value="F:polygalacturonase activity"/>
    <property type="evidence" value="ECO:0007669"/>
    <property type="project" value="UniProtKB-EC"/>
</dbReference>
<protein>
    <recommendedName>
        <fullName evidence="3">endo-polygalacturonase</fullName>
        <ecNumber evidence="3">3.2.1.15</ecNumber>
    </recommendedName>
    <alternativeName>
        <fullName evidence="13">Pectinase</fullName>
    </alternativeName>
</protein>
<dbReference type="InterPro" id="IPR050434">
    <property type="entry name" value="Glycosyl_hydrlase_28"/>
</dbReference>
<keyword evidence="8" id="KW-0865">Zymogen</keyword>
<comment type="catalytic activity">
    <reaction evidence="12">
        <text>(1,4-alpha-D-galacturonosyl)n+m + H2O = (1,4-alpha-D-galacturonosyl)n + (1,4-alpha-D-galacturonosyl)m.</text>
        <dbReference type="EC" id="3.2.1.15"/>
    </reaction>
</comment>
<evidence type="ECO:0000256" key="9">
    <source>
        <dbReference type="ARBA" id="ARBA00023157"/>
    </source>
</evidence>
<evidence type="ECO:0000256" key="16">
    <source>
        <dbReference type="SAM" id="SignalP"/>
    </source>
</evidence>
<evidence type="ECO:0000256" key="7">
    <source>
        <dbReference type="ARBA" id="ARBA00022801"/>
    </source>
</evidence>
<dbReference type="EMBL" id="MU853869">
    <property type="protein sequence ID" value="KAK3936888.1"/>
    <property type="molecule type" value="Genomic_DNA"/>
</dbReference>
<evidence type="ECO:0000256" key="14">
    <source>
        <dbReference type="PROSITE-ProRule" id="PRU10052"/>
    </source>
</evidence>
<dbReference type="FunFam" id="2.160.20.10:FF:000002">
    <property type="entry name" value="Endopolygalacturonase D"/>
    <property type="match status" value="1"/>
</dbReference>
<dbReference type="EC" id="3.2.1.15" evidence="3"/>
<evidence type="ECO:0000256" key="13">
    <source>
        <dbReference type="ARBA" id="ARBA00083621"/>
    </source>
</evidence>
<keyword evidence="11" id="KW-0961">Cell wall biogenesis/degradation</keyword>
<evidence type="ECO:0000256" key="4">
    <source>
        <dbReference type="ARBA" id="ARBA00022525"/>
    </source>
</evidence>
<evidence type="ECO:0000256" key="6">
    <source>
        <dbReference type="ARBA" id="ARBA00022737"/>
    </source>
</evidence>
<dbReference type="GO" id="GO:0045490">
    <property type="term" value="P:pectin catabolic process"/>
    <property type="evidence" value="ECO:0007669"/>
    <property type="project" value="TreeGrafter"/>
</dbReference>
<evidence type="ECO:0000256" key="11">
    <source>
        <dbReference type="ARBA" id="ARBA00023316"/>
    </source>
</evidence>
<name>A0AAN6S1U0_9PEZI</name>
<dbReference type="InterPro" id="IPR000743">
    <property type="entry name" value="Glyco_hydro_28"/>
</dbReference>
<evidence type="ECO:0000313" key="18">
    <source>
        <dbReference type="Proteomes" id="UP001303473"/>
    </source>
</evidence>
<keyword evidence="7 15" id="KW-0378">Hydrolase</keyword>
<dbReference type="Proteomes" id="UP001303473">
    <property type="component" value="Unassembled WGS sequence"/>
</dbReference>
<evidence type="ECO:0000256" key="12">
    <source>
        <dbReference type="ARBA" id="ARBA00034074"/>
    </source>
</evidence>
<dbReference type="AlphaFoldDB" id="A0AAN6S1U0"/>
<dbReference type="GO" id="GO:0071555">
    <property type="term" value="P:cell wall organization"/>
    <property type="evidence" value="ECO:0007669"/>
    <property type="project" value="UniProtKB-KW"/>
</dbReference>
<keyword evidence="4" id="KW-0964">Secreted</keyword>
<evidence type="ECO:0000256" key="15">
    <source>
        <dbReference type="RuleBase" id="RU361169"/>
    </source>
</evidence>
<proteinExistence type="inferred from homology"/>
<evidence type="ECO:0000256" key="5">
    <source>
        <dbReference type="ARBA" id="ARBA00022729"/>
    </source>
</evidence>
<keyword evidence="5 16" id="KW-0732">Signal</keyword>
<dbReference type="InterPro" id="IPR011050">
    <property type="entry name" value="Pectin_lyase_fold/virulence"/>
</dbReference>
<keyword evidence="10 15" id="KW-0326">Glycosidase</keyword>
<feature type="active site" evidence="14">
    <location>
        <position position="239"/>
    </location>
</feature>
<dbReference type="PANTHER" id="PTHR31884">
    <property type="entry name" value="POLYGALACTURONASE"/>
    <property type="match status" value="1"/>
</dbReference>